<dbReference type="EMBL" id="CAXIEN010000172">
    <property type="protein sequence ID" value="CAL1283828.1"/>
    <property type="molecule type" value="Genomic_DNA"/>
</dbReference>
<dbReference type="InterPro" id="IPR029058">
    <property type="entry name" value="AB_hydrolase_fold"/>
</dbReference>
<accession>A0AAV2AIR3</accession>
<dbReference type="AlphaFoldDB" id="A0AAV2AIR3"/>
<evidence type="ECO:0000313" key="1">
    <source>
        <dbReference type="EMBL" id="CAL1283828.1"/>
    </source>
</evidence>
<protein>
    <recommendedName>
        <fullName evidence="3">LAGLIDADG homing endonuclease</fullName>
    </recommendedName>
</protein>
<sequence length="154" mass="17215">MNISIPYKNKVIEAVVDCLVSKKADLKEKYWVVLTHGAGGDLKTPQLREIATFLSDKGFAVLRFTCKGLNIKYRINVFTDVLGYLNKEYEPKKIFIGAELATLGKIIRGAEVKHLASERKVVSSNPIKASYLKTASYLFIVIVFISRSFGNVLV</sequence>
<proteinExistence type="predicted"/>
<feature type="non-terminal residue" evidence="1">
    <location>
        <position position="154"/>
    </location>
</feature>
<comment type="caution">
    <text evidence="1">The sequence shown here is derived from an EMBL/GenBank/DDBJ whole genome shotgun (WGS) entry which is preliminary data.</text>
</comment>
<dbReference type="Proteomes" id="UP001497382">
    <property type="component" value="Unassembled WGS sequence"/>
</dbReference>
<gene>
    <name evidence="1" type="ORF">LARSCL_LOCUS12830</name>
</gene>
<dbReference type="SUPFAM" id="SSF53474">
    <property type="entry name" value="alpha/beta-Hydrolases"/>
    <property type="match status" value="1"/>
</dbReference>
<dbReference type="Gene3D" id="3.40.50.1820">
    <property type="entry name" value="alpha/beta hydrolase"/>
    <property type="match status" value="1"/>
</dbReference>
<evidence type="ECO:0000313" key="2">
    <source>
        <dbReference type="Proteomes" id="UP001497382"/>
    </source>
</evidence>
<keyword evidence="2" id="KW-1185">Reference proteome</keyword>
<organism evidence="1 2">
    <name type="scientific">Larinioides sclopetarius</name>
    <dbReference type="NCBI Taxonomy" id="280406"/>
    <lineage>
        <taxon>Eukaryota</taxon>
        <taxon>Metazoa</taxon>
        <taxon>Ecdysozoa</taxon>
        <taxon>Arthropoda</taxon>
        <taxon>Chelicerata</taxon>
        <taxon>Arachnida</taxon>
        <taxon>Araneae</taxon>
        <taxon>Araneomorphae</taxon>
        <taxon>Entelegynae</taxon>
        <taxon>Araneoidea</taxon>
        <taxon>Araneidae</taxon>
        <taxon>Larinioides</taxon>
    </lineage>
</organism>
<evidence type="ECO:0008006" key="3">
    <source>
        <dbReference type="Google" id="ProtNLM"/>
    </source>
</evidence>
<name>A0AAV2AIR3_9ARAC</name>
<reference evidence="1 2" key="1">
    <citation type="submission" date="2024-04" db="EMBL/GenBank/DDBJ databases">
        <authorList>
            <person name="Rising A."/>
            <person name="Reimegard J."/>
            <person name="Sonavane S."/>
            <person name="Akerstrom W."/>
            <person name="Nylinder S."/>
            <person name="Hedman E."/>
            <person name="Kallberg Y."/>
        </authorList>
    </citation>
    <scope>NUCLEOTIDE SEQUENCE [LARGE SCALE GENOMIC DNA]</scope>
</reference>